<accession>A0A6C0F8N2</accession>
<evidence type="ECO:0000313" key="1">
    <source>
        <dbReference type="EMBL" id="QHT38197.1"/>
    </source>
</evidence>
<dbReference type="AlphaFoldDB" id="A0A6C0F8N2"/>
<reference evidence="1" key="1">
    <citation type="journal article" date="2020" name="Nature">
        <title>Giant virus diversity and host interactions through global metagenomics.</title>
        <authorList>
            <person name="Schulz F."/>
            <person name="Roux S."/>
            <person name="Paez-Espino D."/>
            <person name="Jungbluth S."/>
            <person name="Walsh D.A."/>
            <person name="Denef V.J."/>
            <person name="McMahon K.D."/>
            <person name="Konstantinidis K.T."/>
            <person name="Eloe-Fadrosh E.A."/>
            <person name="Kyrpides N.C."/>
            <person name="Woyke T."/>
        </authorList>
    </citation>
    <scope>NUCLEOTIDE SEQUENCE</scope>
    <source>
        <strain evidence="1">GVMAG-S-ERX556049-19</strain>
    </source>
</reference>
<evidence type="ECO:0008006" key="2">
    <source>
        <dbReference type="Google" id="ProtNLM"/>
    </source>
</evidence>
<name>A0A6C0F8N2_9ZZZZ</name>
<dbReference type="EMBL" id="MN738828">
    <property type="protein sequence ID" value="QHT38197.1"/>
    <property type="molecule type" value="Genomic_DNA"/>
</dbReference>
<sequence length="351" mass="42325">MELSYNQLSYLLRRYPKFEPSYETMSQKGDLNNYNICMAIPNGKKVFVWNTYYNSIDISYLFEINREKKISKGTIIKKYPIHPMSHGTIIYGTLITEDNYKKRFLVIEDIYYYQGIFIKNVPYQSKIAYIKEYIVSMNEIEHDILFTLPYMWKHENKDNELPFVIDPKIVELIGYEAHHLQYRSLDNIVPYINVSFNRINLTAPKINNKIMPDIPIYRSRYTMEFNKPQYKYNTIFEVKADIDFDIYHLFAYGAKKKAIYYNIMYIPDYSTSIMLNKIFRKIRENDNLDYIEESDTEEDFQNTNIDKYVDLNKVVLFECKFHRKFKKWYPIIQAPANSRIIHINKLVTDYY</sequence>
<protein>
    <recommendedName>
        <fullName evidence="2">mRNA capping enzyme adenylation domain-containing protein</fullName>
    </recommendedName>
</protein>
<organism evidence="1">
    <name type="scientific">viral metagenome</name>
    <dbReference type="NCBI Taxonomy" id="1070528"/>
    <lineage>
        <taxon>unclassified sequences</taxon>
        <taxon>metagenomes</taxon>
        <taxon>organismal metagenomes</taxon>
    </lineage>
</organism>
<dbReference type="Gene3D" id="3.30.470.30">
    <property type="entry name" value="DNA ligase/mRNA capping enzyme"/>
    <property type="match status" value="1"/>
</dbReference>
<proteinExistence type="predicted"/>